<dbReference type="EMBL" id="BMKW01000003">
    <property type="protein sequence ID" value="GGJ07581.1"/>
    <property type="molecule type" value="Genomic_DNA"/>
</dbReference>
<dbReference type="RefSeq" id="WP_188966153.1">
    <property type="nucleotide sequence ID" value="NZ_BMKW01000003.1"/>
</dbReference>
<reference evidence="1" key="1">
    <citation type="journal article" date="2014" name="Int. J. Syst. Evol. Microbiol.">
        <title>Complete genome sequence of Corynebacterium casei LMG S-19264T (=DSM 44701T), isolated from a smear-ripened cheese.</title>
        <authorList>
            <consortium name="US DOE Joint Genome Institute (JGI-PGF)"/>
            <person name="Walter F."/>
            <person name="Albersmeier A."/>
            <person name="Kalinowski J."/>
            <person name="Ruckert C."/>
        </authorList>
    </citation>
    <scope>NUCLEOTIDE SEQUENCE</scope>
    <source>
        <strain evidence="1">CGMCC 1.3617</strain>
    </source>
</reference>
<proteinExistence type="predicted"/>
<keyword evidence="2" id="KW-1185">Reference proteome</keyword>
<dbReference type="AlphaFoldDB" id="A0A917NLX4"/>
<sequence>MSTDGGQAPRLASALAFDAVLTLTPDLLEAYGLTGAGHDAEAAARLAVERLPGAVAVRVEWRGPVPDQPAPPLVTVHPLGSSAELGLHHGRALADLATASVRAALQALSRR</sequence>
<dbReference type="Proteomes" id="UP000661507">
    <property type="component" value="Unassembled WGS sequence"/>
</dbReference>
<protein>
    <submittedName>
        <fullName evidence="1">Uncharacterized protein</fullName>
    </submittedName>
</protein>
<evidence type="ECO:0000313" key="1">
    <source>
        <dbReference type="EMBL" id="GGJ07581.1"/>
    </source>
</evidence>
<gene>
    <name evidence="1" type="ORF">GCM10011320_13150</name>
</gene>
<accession>A0A917NLX4</accession>
<reference evidence="1" key="2">
    <citation type="submission" date="2020-09" db="EMBL/GenBank/DDBJ databases">
        <authorList>
            <person name="Sun Q."/>
            <person name="Zhou Y."/>
        </authorList>
    </citation>
    <scope>NUCLEOTIDE SEQUENCE</scope>
    <source>
        <strain evidence="1">CGMCC 1.3617</strain>
    </source>
</reference>
<evidence type="ECO:0000313" key="2">
    <source>
        <dbReference type="Proteomes" id="UP000661507"/>
    </source>
</evidence>
<comment type="caution">
    <text evidence="1">The sequence shown here is derived from an EMBL/GenBank/DDBJ whole genome shotgun (WGS) entry which is preliminary data.</text>
</comment>
<organism evidence="1 2">
    <name type="scientific">Neoroseomonas lacus</name>
    <dbReference type="NCBI Taxonomy" id="287609"/>
    <lineage>
        <taxon>Bacteria</taxon>
        <taxon>Pseudomonadati</taxon>
        <taxon>Pseudomonadota</taxon>
        <taxon>Alphaproteobacteria</taxon>
        <taxon>Acetobacterales</taxon>
        <taxon>Acetobacteraceae</taxon>
        <taxon>Neoroseomonas</taxon>
    </lineage>
</organism>
<name>A0A917NLX4_9PROT</name>